<feature type="region of interest" description="Disordered" evidence="7">
    <location>
        <begin position="106"/>
        <end position="166"/>
    </location>
</feature>
<evidence type="ECO:0000256" key="3">
    <source>
        <dbReference type="ARBA" id="ARBA00022801"/>
    </source>
</evidence>
<dbReference type="InterPro" id="IPR001915">
    <property type="entry name" value="Peptidase_M48"/>
</dbReference>
<comment type="caution">
    <text evidence="9">The sequence shown here is derived from an EMBL/GenBank/DDBJ whole genome shotgun (WGS) entry which is preliminary data.</text>
</comment>
<evidence type="ECO:0000256" key="1">
    <source>
        <dbReference type="ARBA" id="ARBA00022670"/>
    </source>
</evidence>
<dbReference type="Proteomes" id="UP000294543">
    <property type="component" value="Unassembled WGS sequence"/>
</dbReference>
<comment type="similarity">
    <text evidence="6">Belongs to the peptidase M48 family.</text>
</comment>
<dbReference type="GO" id="GO:0004222">
    <property type="term" value="F:metalloendopeptidase activity"/>
    <property type="evidence" value="ECO:0007669"/>
    <property type="project" value="InterPro"/>
</dbReference>
<keyword evidence="4 6" id="KW-0862">Zinc</keyword>
<evidence type="ECO:0000256" key="4">
    <source>
        <dbReference type="ARBA" id="ARBA00022833"/>
    </source>
</evidence>
<evidence type="ECO:0000313" key="10">
    <source>
        <dbReference type="Proteomes" id="UP000294543"/>
    </source>
</evidence>
<evidence type="ECO:0000313" key="9">
    <source>
        <dbReference type="EMBL" id="TDD13757.1"/>
    </source>
</evidence>
<dbReference type="GO" id="GO:0046872">
    <property type="term" value="F:metal ion binding"/>
    <property type="evidence" value="ECO:0007669"/>
    <property type="project" value="UniProtKB-KW"/>
</dbReference>
<keyword evidence="5 6" id="KW-0482">Metalloprotease</keyword>
<keyword evidence="1 6" id="KW-0645">Protease</keyword>
<dbReference type="EMBL" id="SMKP01000165">
    <property type="protein sequence ID" value="TDD13757.1"/>
    <property type="molecule type" value="Genomic_DNA"/>
</dbReference>
<comment type="cofactor">
    <cofactor evidence="6">
        <name>Zn(2+)</name>
        <dbReference type="ChEBI" id="CHEBI:29105"/>
    </cofactor>
    <text evidence="6">Binds 1 zinc ion per subunit.</text>
</comment>
<proteinExistence type="inferred from homology"/>
<evidence type="ECO:0000259" key="8">
    <source>
        <dbReference type="Pfam" id="PF01435"/>
    </source>
</evidence>
<evidence type="ECO:0000256" key="6">
    <source>
        <dbReference type="RuleBase" id="RU003983"/>
    </source>
</evidence>
<feature type="compositionally biased region" description="Low complexity" evidence="7">
    <location>
        <begin position="134"/>
        <end position="143"/>
    </location>
</feature>
<dbReference type="Pfam" id="PF01435">
    <property type="entry name" value="Peptidase_M48"/>
    <property type="match status" value="1"/>
</dbReference>
<dbReference type="GO" id="GO:0006508">
    <property type="term" value="P:proteolysis"/>
    <property type="evidence" value="ECO:0007669"/>
    <property type="project" value="UniProtKB-KW"/>
</dbReference>
<dbReference type="Gene3D" id="3.30.2010.10">
    <property type="entry name" value="Metalloproteases ('zincins'), catalytic domain"/>
    <property type="match status" value="1"/>
</dbReference>
<accession>A0A4R4W9L6</accession>
<gene>
    <name evidence="9" type="ORF">E1294_39770</name>
</gene>
<keyword evidence="2" id="KW-0479">Metal-binding</keyword>
<evidence type="ECO:0000256" key="7">
    <source>
        <dbReference type="SAM" id="MobiDB-lite"/>
    </source>
</evidence>
<dbReference type="OrthoDB" id="9785340at2"/>
<reference evidence="9 10" key="1">
    <citation type="submission" date="2019-03" db="EMBL/GenBank/DDBJ databases">
        <title>Draft genome sequences of novel Actinobacteria.</title>
        <authorList>
            <person name="Sahin N."/>
            <person name="Ay H."/>
            <person name="Saygin H."/>
        </authorList>
    </citation>
    <scope>NUCLEOTIDE SEQUENCE [LARGE SCALE GENOMIC DNA]</scope>
    <source>
        <strain evidence="9 10">KC712</strain>
    </source>
</reference>
<dbReference type="AlphaFoldDB" id="A0A4R4W9L6"/>
<feature type="domain" description="Peptidase M48" evidence="8">
    <location>
        <begin position="65"/>
        <end position="101"/>
    </location>
</feature>
<sequence length="191" mass="20219">MVASAVLAALAFAVPADVVGHGLAGLFEACADLLSDGEGLTPEGAAALVAAGSVLVRVPYCVPGRHSQMVITTGAMRSLGPEQVAAVLAHEQAHLRGRHHTSCWPPARPWPGRSPESRCSNGPGWRSRGWSNISPTTSPPAATRARRSPPRWSGWRPAARRRSRWARVARQPSPAYAACSIQKRRSAAVNA</sequence>
<keyword evidence="10" id="KW-1185">Reference proteome</keyword>
<keyword evidence="3 6" id="KW-0378">Hydrolase</keyword>
<evidence type="ECO:0000256" key="2">
    <source>
        <dbReference type="ARBA" id="ARBA00022723"/>
    </source>
</evidence>
<name>A0A4R4W9L6_9ACTN</name>
<protein>
    <recommendedName>
        <fullName evidence="8">Peptidase M48 domain-containing protein</fullName>
    </recommendedName>
</protein>
<evidence type="ECO:0000256" key="5">
    <source>
        <dbReference type="ARBA" id="ARBA00023049"/>
    </source>
</evidence>
<organism evidence="9 10">
    <name type="scientific">Nonomuraea diastatica</name>
    <dbReference type="NCBI Taxonomy" id="1848329"/>
    <lineage>
        <taxon>Bacteria</taxon>
        <taxon>Bacillati</taxon>
        <taxon>Actinomycetota</taxon>
        <taxon>Actinomycetes</taxon>
        <taxon>Streptosporangiales</taxon>
        <taxon>Streptosporangiaceae</taxon>
        <taxon>Nonomuraea</taxon>
    </lineage>
</organism>